<dbReference type="PANTHER" id="PTHR24286:SF12">
    <property type="entry name" value="CYTOCHROME P450 FAMILY PROTEIN, EXPRESSED"/>
    <property type="match status" value="1"/>
</dbReference>
<dbReference type="PROSITE" id="PS00086">
    <property type="entry name" value="CYTOCHROME_P450"/>
    <property type="match status" value="1"/>
</dbReference>
<evidence type="ECO:0000256" key="6">
    <source>
        <dbReference type="ARBA" id="ARBA00023004"/>
    </source>
</evidence>
<dbReference type="PRINTS" id="PR00463">
    <property type="entry name" value="EP450I"/>
</dbReference>
<evidence type="ECO:0000256" key="3">
    <source>
        <dbReference type="ARBA" id="ARBA00022723"/>
    </source>
</evidence>
<keyword evidence="3 7" id="KW-0479">Metal-binding</keyword>
<evidence type="ECO:0000313" key="11">
    <source>
        <dbReference type="Proteomes" id="UP000596660"/>
    </source>
</evidence>
<sequence>MIGWLSWWWNEIWYVRPLKARCSASNAIMPLGHLGFPLLGETLSLLWHFNIVSRPDDFIAFKRRKYGYTEGIYRTHLYGSPSIIACSPSLCKFVLDSSDKFAQEWPTTQVLGTNSLITLNEGQRHGIIKSVIVKSINQPDSLSRIVLQIQPTIVAALQLWSQMPKINAFYQVKKVTLDYTMRYIAHLEFGSSHIDAIEKLFQGIVYGFRAQPWNLPGTAYHHALKNEEQRHLSDEEVLDNVVSTILVGHISIAYAITWSLQFLANNPHVLLKLREENKAMFKENSNESITYEDISKLKYTNKVAEETIRTANLSAFVFRKATDDIVFKGYLIPKGWSVLVWLRNLHNDPTNFKDPMSFNPDRWETRPKQGTYNPFGGGSRSCAGSALVRVSLALFLHHLSIGYKEARSAYEGLWVLRKMGDFGCQPDSTMYNVVIGLFCERGDLDRAMGLMREMESCDLCPDMITYMSMLKGFCFAGRLEDVCQLFKTMKSHGCVPNLVAYSALLDGLCRAGSFERALELLGEMEKEGGECTPNVITYTSIIQTLSENGKSVEALSILERMESFKCHPNRITMSVLIQGLCREGYIEKAFKLVNDVVVGGQVSKDECYSSLVKEVEKLANYMVEKGVTINSSYIDNIHKHLKGSTEMESLAHCVRWEDDTKLYFFFNTVLVISISRGSLQVVRSKYFHSA</sequence>
<name>A0A803L5I6_CHEQI</name>
<dbReference type="EnsemblPlants" id="AUR62007125-RA">
    <property type="protein sequence ID" value="AUR62007125-RA:cds"/>
    <property type="gene ID" value="AUR62007125"/>
</dbReference>
<dbReference type="GO" id="GO:0004497">
    <property type="term" value="F:monooxygenase activity"/>
    <property type="evidence" value="ECO:0007669"/>
    <property type="project" value="UniProtKB-KW"/>
</dbReference>
<dbReference type="Proteomes" id="UP000596660">
    <property type="component" value="Unplaced"/>
</dbReference>
<dbReference type="GO" id="GO:0016020">
    <property type="term" value="C:membrane"/>
    <property type="evidence" value="ECO:0007669"/>
    <property type="project" value="UniProtKB-SubCell"/>
</dbReference>
<comment type="similarity">
    <text evidence="9">Belongs to the cytochrome P450 family.</text>
</comment>
<dbReference type="GO" id="GO:0020037">
    <property type="term" value="F:heme binding"/>
    <property type="evidence" value="ECO:0007669"/>
    <property type="project" value="InterPro"/>
</dbReference>
<dbReference type="InterPro" id="IPR002401">
    <property type="entry name" value="Cyt_P450_E_grp-I"/>
</dbReference>
<dbReference type="GO" id="GO:0010268">
    <property type="term" value="P:brassinosteroid homeostasis"/>
    <property type="evidence" value="ECO:0007669"/>
    <property type="project" value="TreeGrafter"/>
</dbReference>
<dbReference type="InterPro" id="IPR001128">
    <property type="entry name" value="Cyt_P450"/>
</dbReference>
<reference evidence="10" key="2">
    <citation type="submission" date="2021-03" db="UniProtKB">
        <authorList>
            <consortium name="EnsemblPlants"/>
        </authorList>
    </citation>
    <scope>IDENTIFICATION</scope>
</reference>
<keyword evidence="9" id="KW-0560">Oxidoreductase</keyword>
<feature type="repeat" description="PPR" evidence="8">
    <location>
        <begin position="534"/>
        <end position="568"/>
    </location>
</feature>
<dbReference type="PROSITE" id="PS51375">
    <property type="entry name" value="PPR"/>
    <property type="match status" value="5"/>
</dbReference>
<dbReference type="GO" id="GO:0016705">
    <property type="term" value="F:oxidoreductase activity, acting on paired donors, with incorporation or reduction of molecular oxygen"/>
    <property type="evidence" value="ECO:0007669"/>
    <property type="project" value="InterPro"/>
</dbReference>
<keyword evidence="7 9" id="KW-0349">Heme</keyword>
<evidence type="ECO:0000256" key="4">
    <source>
        <dbReference type="ARBA" id="ARBA00022737"/>
    </source>
</evidence>
<keyword evidence="4" id="KW-0677">Repeat</keyword>
<evidence type="ECO:0000256" key="5">
    <source>
        <dbReference type="ARBA" id="ARBA00022989"/>
    </source>
</evidence>
<proteinExistence type="inferred from homology"/>
<evidence type="ECO:0000256" key="1">
    <source>
        <dbReference type="ARBA" id="ARBA00004167"/>
    </source>
</evidence>
<evidence type="ECO:0000256" key="7">
    <source>
        <dbReference type="PIRSR" id="PIRSR602401-1"/>
    </source>
</evidence>
<comment type="cofactor">
    <cofactor evidence="7">
        <name>heme</name>
        <dbReference type="ChEBI" id="CHEBI:30413"/>
    </cofactor>
</comment>
<dbReference type="GO" id="GO:0016132">
    <property type="term" value="P:brassinosteroid biosynthetic process"/>
    <property type="evidence" value="ECO:0007669"/>
    <property type="project" value="TreeGrafter"/>
</dbReference>
<reference evidence="10" key="1">
    <citation type="journal article" date="2017" name="Nature">
        <title>The genome of Chenopodium quinoa.</title>
        <authorList>
            <person name="Jarvis D.E."/>
            <person name="Ho Y.S."/>
            <person name="Lightfoot D.J."/>
            <person name="Schmoeckel S.M."/>
            <person name="Li B."/>
            <person name="Borm T.J.A."/>
            <person name="Ohyanagi H."/>
            <person name="Mineta K."/>
            <person name="Michell C.T."/>
            <person name="Saber N."/>
            <person name="Kharbatia N.M."/>
            <person name="Rupper R.R."/>
            <person name="Sharp A.R."/>
            <person name="Dally N."/>
            <person name="Boughton B.A."/>
            <person name="Woo Y.H."/>
            <person name="Gao G."/>
            <person name="Schijlen E.G.W.M."/>
            <person name="Guo X."/>
            <person name="Momin A.A."/>
            <person name="Negrao S."/>
            <person name="Al-Babili S."/>
            <person name="Gehring C."/>
            <person name="Roessner U."/>
            <person name="Jung C."/>
            <person name="Murphy K."/>
            <person name="Arold S.T."/>
            <person name="Gojobori T."/>
            <person name="van der Linden C.G."/>
            <person name="van Loo E.N."/>
            <person name="Jellen E.N."/>
            <person name="Maughan P.J."/>
            <person name="Tester M."/>
        </authorList>
    </citation>
    <scope>NUCLEOTIDE SEQUENCE [LARGE SCALE GENOMIC DNA]</scope>
    <source>
        <strain evidence="10">cv. PI 614886</strain>
    </source>
</reference>
<dbReference type="Gene3D" id="1.25.40.10">
    <property type="entry name" value="Tetratricopeptide repeat domain"/>
    <property type="match status" value="3"/>
</dbReference>
<evidence type="ECO:0008006" key="12">
    <source>
        <dbReference type="Google" id="ProtNLM"/>
    </source>
</evidence>
<evidence type="ECO:0000256" key="8">
    <source>
        <dbReference type="PROSITE-ProRule" id="PRU00708"/>
    </source>
</evidence>
<dbReference type="Pfam" id="PF00067">
    <property type="entry name" value="p450"/>
    <property type="match status" value="1"/>
</dbReference>
<dbReference type="InterPro" id="IPR036396">
    <property type="entry name" value="Cyt_P450_sf"/>
</dbReference>
<feature type="repeat" description="PPR" evidence="8">
    <location>
        <begin position="427"/>
        <end position="461"/>
    </location>
</feature>
<dbReference type="InterPro" id="IPR011990">
    <property type="entry name" value="TPR-like_helical_dom_sf"/>
</dbReference>
<keyword evidence="2" id="KW-0812">Transmembrane</keyword>
<feature type="binding site" description="axial binding residue" evidence="7">
    <location>
        <position position="382"/>
    </location>
    <ligand>
        <name>heme</name>
        <dbReference type="ChEBI" id="CHEBI:30413"/>
    </ligand>
    <ligandPart>
        <name>Fe</name>
        <dbReference type="ChEBI" id="CHEBI:18248"/>
    </ligandPart>
</feature>
<evidence type="ECO:0000313" key="10">
    <source>
        <dbReference type="EnsemblPlants" id="AUR62007125-RA:cds"/>
    </source>
</evidence>
<feature type="repeat" description="PPR" evidence="8">
    <location>
        <begin position="462"/>
        <end position="496"/>
    </location>
</feature>
<dbReference type="GO" id="GO:0016125">
    <property type="term" value="P:sterol metabolic process"/>
    <property type="evidence" value="ECO:0007669"/>
    <property type="project" value="TreeGrafter"/>
</dbReference>
<dbReference type="InterPro" id="IPR002885">
    <property type="entry name" value="PPR_rpt"/>
</dbReference>
<keyword evidence="9" id="KW-0503">Monooxygenase</keyword>
<protein>
    <recommendedName>
        <fullName evidence="12">Cytochrome P450</fullName>
    </recommendedName>
</protein>
<dbReference type="OMA" id="DGAYHAK"/>
<dbReference type="Gramene" id="AUR62007125-RA">
    <property type="protein sequence ID" value="AUR62007125-RA:cds"/>
    <property type="gene ID" value="AUR62007125"/>
</dbReference>
<evidence type="ECO:0000256" key="9">
    <source>
        <dbReference type="RuleBase" id="RU000461"/>
    </source>
</evidence>
<dbReference type="Pfam" id="PF12854">
    <property type="entry name" value="PPR_1"/>
    <property type="match status" value="1"/>
</dbReference>
<dbReference type="NCBIfam" id="TIGR00756">
    <property type="entry name" value="PPR"/>
    <property type="match status" value="4"/>
</dbReference>
<dbReference type="Pfam" id="PF13041">
    <property type="entry name" value="PPR_2"/>
    <property type="match status" value="2"/>
</dbReference>
<feature type="repeat" description="PPR" evidence="8">
    <location>
        <begin position="569"/>
        <end position="603"/>
    </location>
</feature>
<keyword evidence="6 7" id="KW-0408">Iron</keyword>
<evidence type="ECO:0000256" key="2">
    <source>
        <dbReference type="ARBA" id="ARBA00022692"/>
    </source>
</evidence>
<dbReference type="PANTHER" id="PTHR24286">
    <property type="entry name" value="CYTOCHROME P450 26"/>
    <property type="match status" value="1"/>
</dbReference>
<keyword evidence="5" id="KW-0472">Membrane</keyword>
<dbReference type="SUPFAM" id="SSF48264">
    <property type="entry name" value="Cytochrome P450"/>
    <property type="match status" value="1"/>
</dbReference>
<dbReference type="AlphaFoldDB" id="A0A803L5I6"/>
<dbReference type="InterPro" id="IPR017972">
    <property type="entry name" value="Cyt_P450_CS"/>
</dbReference>
<accession>A0A803L5I6</accession>
<dbReference type="Gene3D" id="1.10.630.10">
    <property type="entry name" value="Cytochrome P450"/>
    <property type="match status" value="1"/>
</dbReference>
<comment type="subcellular location">
    <subcellularLocation>
        <location evidence="1">Membrane</location>
        <topology evidence="1">Single-pass membrane protein</topology>
    </subcellularLocation>
</comment>
<keyword evidence="5" id="KW-1133">Transmembrane helix</keyword>
<feature type="repeat" description="PPR" evidence="8">
    <location>
        <begin position="497"/>
        <end position="531"/>
    </location>
</feature>
<dbReference type="GO" id="GO:0005506">
    <property type="term" value="F:iron ion binding"/>
    <property type="evidence" value="ECO:0007669"/>
    <property type="project" value="InterPro"/>
</dbReference>
<keyword evidence="11" id="KW-1185">Reference proteome</keyword>
<organism evidence="10 11">
    <name type="scientific">Chenopodium quinoa</name>
    <name type="common">Quinoa</name>
    <dbReference type="NCBI Taxonomy" id="63459"/>
    <lineage>
        <taxon>Eukaryota</taxon>
        <taxon>Viridiplantae</taxon>
        <taxon>Streptophyta</taxon>
        <taxon>Embryophyta</taxon>
        <taxon>Tracheophyta</taxon>
        <taxon>Spermatophyta</taxon>
        <taxon>Magnoliopsida</taxon>
        <taxon>eudicotyledons</taxon>
        <taxon>Gunneridae</taxon>
        <taxon>Pentapetalae</taxon>
        <taxon>Caryophyllales</taxon>
        <taxon>Chenopodiaceae</taxon>
        <taxon>Chenopodioideae</taxon>
        <taxon>Atripliceae</taxon>
        <taxon>Chenopodium</taxon>
    </lineage>
</organism>